<proteinExistence type="predicted"/>
<feature type="transmembrane region" description="Helical" evidence="1">
    <location>
        <begin position="81"/>
        <end position="110"/>
    </location>
</feature>
<dbReference type="RefSeq" id="WP_189629133.1">
    <property type="nucleotide sequence ID" value="NZ_BNAG01000001.1"/>
</dbReference>
<accession>A0ABQ3I2T8</accession>
<dbReference type="PANTHER" id="PTHR37693:SF1">
    <property type="entry name" value="INTEGRAL MEMBRANE PROTEIN"/>
    <property type="match status" value="1"/>
</dbReference>
<dbReference type="Proteomes" id="UP000658258">
    <property type="component" value="Unassembled WGS sequence"/>
</dbReference>
<gene>
    <name evidence="2" type="ORF">GCM10011340_10510</name>
</gene>
<feature type="transmembrane region" description="Helical" evidence="1">
    <location>
        <begin position="317"/>
        <end position="335"/>
    </location>
</feature>
<evidence type="ECO:0000313" key="3">
    <source>
        <dbReference type="Proteomes" id="UP000658258"/>
    </source>
</evidence>
<keyword evidence="1" id="KW-0812">Transmembrane</keyword>
<comment type="caution">
    <text evidence="2">The sequence shown here is derived from an EMBL/GenBank/DDBJ whole genome shotgun (WGS) entry which is preliminary data.</text>
</comment>
<dbReference type="PANTHER" id="PTHR37693">
    <property type="entry name" value="PHOSPHATIDYLGLYCEROL LYSYLTRANSFERASE"/>
    <property type="match status" value="1"/>
</dbReference>
<organism evidence="2 3">
    <name type="scientific">Roseivirga thermotolerans</name>
    <dbReference type="NCBI Taxonomy" id="1758176"/>
    <lineage>
        <taxon>Bacteria</taxon>
        <taxon>Pseudomonadati</taxon>
        <taxon>Bacteroidota</taxon>
        <taxon>Cytophagia</taxon>
        <taxon>Cytophagales</taxon>
        <taxon>Roseivirgaceae</taxon>
        <taxon>Roseivirga</taxon>
    </lineage>
</organism>
<protein>
    <recommendedName>
        <fullName evidence="4">TIGR00374 family protein</fullName>
    </recommendedName>
</protein>
<sequence>MERAKAQKVLNPKSVWLPVVIGISIVVFLAYRDDQFSGRSLQLFSDFRVAFLLFVFFLLLIKDGLNAFRIRLLSHGQLNGLSAIRIVLLWEFAIAVTPPVIGAAAVLVFIVYKEGQPLGKALVYTLLLAILDNLFFLTASPLAIGLSNGAVFPILKEAPAYFESGVSRVFWLSYTSIAFYTFFMLSALLFFPETVKKILTYLMTIRVLRRWKEPVIQQSEELVLASKVLRGQSPAYWVKLLAATYAIWIFKFALINAWVSGFNQVSVNDQLLMLGRHLTMWVVMLVSPSPGNAGTAEFIFPVFYEDFAGKYTFISGLLWRLTTYYPYLIAGVLLIPKWWKK</sequence>
<feature type="transmembrane region" description="Helical" evidence="1">
    <location>
        <begin position="15"/>
        <end position="31"/>
    </location>
</feature>
<feature type="transmembrane region" description="Helical" evidence="1">
    <location>
        <begin position="122"/>
        <end position="144"/>
    </location>
</feature>
<keyword evidence="3" id="KW-1185">Reference proteome</keyword>
<keyword evidence="1" id="KW-0472">Membrane</keyword>
<evidence type="ECO:0000256" key="1">
    <source>
        <dbReference type="SAM" id="Phobius"/>
    </source>
</evidence>
<keyword evidence="1" id="KW-1133">Transmembrane helix</keyword>
<name>A0ABQ3I2T8_9BACT</name>
<dbReference type="EMBL" id="BNAG01000001">
    <property type="protein sequence ID" value="GHE57356.1"/>
    <property type="molecule type" value="Genomic_DNA"/>
</dbReference>
<reference evidence="3" key="1">
    <citation type="journal article" date="2019" name="Int. J. Syst. Evol. Microbiol.">
        <title>The Global Catalogue of Microorganisms (GCM) 10K type strain sequencing project: providing services to taxonomists for standard genome sequencing and annotation.</title>
        <authorList>
            <consortium name="The Broad Institute Genomics Platform"/>
            <consortium name="The Broad Institute Genome Sequencing Center for Infectious Disease"/>
            <person name="Wu L."/>
            <person name="Ma J."/>
        </authorList>
    </citation>
    <scope>NUCLEOTIDE SEQUENCE [LARGE SCALE GENOMIC DNA]</scope>
    <source>
        <strain evidence="3">CGMCC 1.15111</strain>
    </source>
</reference>
<evidence type="ECO:0008006" key="4">
    <source>
        <dbReference type="Google" id="ProtNLM"/>
    </source>
</evidence>
<feature type="transmembrane region" description="Helical" evidence="1">
    <location>
        <begin position="169"/>
        <end position="191"/>
    </location>
</feature>
<feature type="transmembrane region" description="Helical" evidence="1">
    <location>
        <begin position="236"/>
        <end position="259"/>
    </location>
</feature>
<evidence type="ECO:0000313" key="2">
    <source>
        <dbReference type="EMBL" id="GHE57356.1"/>
    </source>
</evidence>